<dbReference type="InterPro" id="IPR050445">
    <property type="entry name" value="Bact_polysacc_biosynth/exp"/>
</dbReference>
<dbReference type="PANTHER" id="PTHR32309:SF13">
    <property type="entry name" value="FERRIC ENTEROBACTIN TRANSPORT PROTEIN FEPE"/>
    <property type="match status" value="1"/>
</dbReference>
<dbReference type="GO" id="GO:0004713">
    <property type="term" value="F:protein tyrosine kinase activity"/>
    <property type="evidence" value="ECO:0007669"/>
    <property type="project" value="TreeGrafter"/>
</dbReference>
<dbReference type="EMBL" id="PPCN01000001">
    <property type="protein sequence ID" value="POF34311.1"/>
    <property type="molecule type" value="Genomic_DNA"/>
</dbReference>
<proteinExistence type="predicted"/>
<keyword evidence="3 7" id="KW-0812">Transmembrane</keyword>
<comment type="subcellular location">
    <subcellularLocation>
        <location evidence="1">Cell membrane</location>
        <topology evidence="1">Multi-pass membrane protein</topology>
    </subcellularLocation>
</comment>
<dbReference type="InterPro" id="IPR032807">
    <property type="entry name" value="GNVR"/>
</dbReference>
<feature type="coiled-coil region" evidence="6">
    <location>
        <begin position="173"/>
        <end position="244"/>
    </location>
</feature>
<evidence type="ECO:0000256" key="7">
    <source>
        <dbReference type="SAM" id="Phobius"/>
    </source>
</evidence>
<evidence type="ECO:0000256" key="2">
    <source>
        <dbReference type="ARBA" id="ARBA00022475"/>
    </source>
</evidence>
<feature type="domain" description="Tyrosine-protein kinase G-rich" evidence="9">
    <location>
        <begin position="351"/>
        <end position="426"/>
    </location>
</feature>
<dbReference type="Pfam" id="PF13807">
    <property type="entry name" value="GNVR"/>
    <property type="match status" value="1"/>
</dbReference>
<evidence type="ECO:0000313" key="10">
    <source>
        <dbReference type="EMBL" id="POF34311.1"/>
    </source>
</evidence>
<gene>
    <name evidence="10" type="ORF">CLV41_101765</name>
</gene>
<accession>A0A2S3V2V7</accession>
<reference evidence="10 11" key="1">
    <citation type="submission" date="2018-01" db="EMBL/GenBank/DDBJ databases">
        <title>Genomic Encyclopedia of Archaeal and Bacterial Type Strains, Phase II (KMG-II): from individual species to whole genera.</title>
        <authorList>
            <person name="Goeker M."/>
        </authorList>
    </citation>
    <scope>NUCLEOTIDE SEQUENCE [LARGE SCALE GENOMIC DNA]</scope>
    <source>
        <strain evidence="10 11">DSM 17023</strain>
    </source>
</reference>
<feature type="domain" description="Polysaccharide chain length determinant N-terminal" evidence="8">
    <location>
        <begin position="2"/>
        <end position="74"/>
    </location>
</feature>
<evidence type="ECO:0000256" key="6">
    <source>
        <dbReference type="SAM" id="Coils"/>
    </source>
</evidence>
<keyword evidence="6" id="KW-0175">Coiled coil</keyword>
<dbReference type="PANTHER" id="PTHR32309">
    <property type="entry name" value="TYROSINE-PROTEIN KINASE"/>
    <property type="match status" value="1"/>
</dbReference>
<keyword evidence="4 7" id="KW-1133">Transmembrane helix</keyword>
<evidence type="ECO:0000256" key="5">
    <source>
        <dbReference type="ARBA" id="ARBA00023136"/>
    </source>
</evidence>
<evidence type="ECO:0000259" key="9">
    <source>
        <dbReference type="Pfam" id="PF13807"/>
    </source>
</evidence>
<name>A0A2S3V2V7_9HYPH</name>
<dbReference type="Pfam" id="PF02706">
    <property type="entry name" value="Wzz"/>
    <property type="match status" value="1"/>
</dbReference>
<protein>
    <submittedName>
        <fullName evidence="10">Uncharacterized protein involved in exopolysaccharide biosynthesis</fullName>
    </submittedName>
</protein>
<evidence type="ECO:0000256" key="1">
    <source>
        <dbReference type="ARBA" id="ARBA00004651"/>
    </source>
</evidence>
<keyword evidence="5 7" id="KW-0472">Membrane</keyword>
<feature type="coiled-coil region" evidence="6">
    <location>
        <begin position="313"/>
        <end position="340"/>
    </location>
</feature>
<keyword evidence="2" id="KW-1003">Cell membrane</keyword>
<evidence type="ECO:0000313" key="11">
    <source>
        <dbReference type="Proteomes" id="UP000236959"/>
    </source>
</evidence>
<sequence length="674" mass="73011">MLLCAIAGAVAAAAISISLKPIYRATTQVLIDPSVRQPFEDRSAPTRYLEDTFVVDSQVTVLQSSSVLRNVVTHLNLTEDPEFGDQPASQGILTSLFGGSGKGSPETQEASANSSVEALRDAMSVDREGLTFVINVSVDAGSPIQAAILSNAIVETYITDQAGQVSNVGRTVEEKVGDRLKILRGQLREAEARVEAFKAKNNLQSTDQNGLLTDQELAELNTQLTEQKAALAAAEAKASEIRRMIDSGADLDALTDVTASTTIANLRQQYATVARAEANLSAELLPSHPDLIRARAQTREIRGQIESEIRRIASTAQLEADVLRDRVAKLEIQLDTVRSRSNLDQQSRIELQELQIDADTNKTLYENLLSRTKEITEIDQISIPNARIISPAIPPSSPVWPKKKLLVLLGLFLGGMIGTLLAIGRSAFSLCMRYLLYPRSDVAYASAGDLATPAVPEIPAPRSPQLAPQAPPAALAVSYLPRPPSQGRLEDMDTEDLLTSLWDFKSGATDREMRPYWKSVFTILKKLQSDRVDGFASTVIVTSTDGGHSMAALSVVFAAASLKNFRVLLVDNNAAAERLSPKMLDRPHPATDLNDAVKLANLDIDFLSLTHGRRKYQQDTKDSYQVLNGSGLDPEFDLIVISESPMASPQVEAVLRDAADHVIVSVERSAALSA</sequence>
<keyword evidence="11" id="KW-1185">Reference proteome</keyword>
<dbReference type="GO" id="GO:0005886">
    <property type="term" value="C:plasma membrane"/>
    <property type="evidence" value="ECO:0007669"/>
    <property type="project" value="UniProtKB-SubCell"/>
</dbReference>
<dbReference type="Proteomes" id="UP000236959">
    <property type="component" value="Unassembled WGS sequence"/>
</dbReference>
<comment type="caution">
    <text evidence="10">The sequence shown here is derived from an EMBL/GenBank/DDBJ whole genome shotgun (WGS) entry which is preliminary data.</text>
</comment>
<evidence type="ECO:0000256" key="3">
    <source>
        <dbReference type="ARBA" id="ARBA00022692"/>
    </source>
</evidence>
<evidence type="ECO:0000256" key="4">
    <source>
        <dbReference type="ARBA" id="ARBA00022989"/>
    </source>
</evidence>
<organism evidence="10 11">
    <name type="scientific">Roseibium marinum</name>
    <dbReference type="NCBI Taxonomy" id="281252"/>
    <lineage>
        <taxon>Bacteria</taxon>
        <taxon>Pseudomonadati</taxon>
        <taxon>Pseudomonadota</taxon>
        <taxon>Alphaproteobacteria</taxon>
        <taxon>Hyphomicrobiales</taxon>
        <taxon>Stappiaceae</taxon>
        <taxon>Roseibium</taxon>
    </lineage>
</organism>
<evidence type="ECO:0000259" key="8">
    <source>
        <dbReference type="Pfam" id="PF02706"/>
    </source>
</evidence>
<feature type="transmembrane region" description="Helical" evidence="7">
    <location>
        <begin position="405"/>
        <end position="423"/>
    </location>
</feature>
<dbReference type="InterPro" id="IPR003856">
    <property type="entry name" value="LPS_length_determ_N"/>
</dbReference>
<dbReference type="AlphaFoldDB" id="A0A2S3V2V7"/>